<gene>
    <name evidence="2" type="ORF">rCG_41534</name>
</gene>
<proteinExistence type="predicted"/>
<dbReference type="AlphaFoldDB" id="A6II22"/>
<organism evidence="2 3">
    <name type="scientific">Rattus norvegicus</name>
    <name type="common">Rat</name>
    <dbReference type="NCBI Taxonomy" id="10116"/>
    <lineage>
        <taxon>Eukaryota</taxon>
        <taxon>Metazoa</taxon>
        <taxon>Chordata</taxon>
        <taxon>Craniata</taxon>
        <taxon>Vertebrata</taxon>
        <taxon>Euteleostomi</taxon>
        <taxon>Mammalia</taxon>
        <taxon>Eutheria</taxon>
        <taxon>Euarchontoglires</taxon>
        <taxon>Glires</taxon>
        <taxon>Rodentia</taxon>
        <taxon>Myomorpha</taxon>
        <taxon>Muroidea</taxon>
        <taxon>Muridae</taxon>
        <taxon>Murinae</taxon>
        <taxon>Rattus</taxon>
    </lineage>
</organism>
<accession>A6II22</accession>
<reference evidence="3" key="1">
    <citation type="submission" date="2005-09" db="EMBL/GenBank/DDBJ databases">
        <authorList>
            <person name="Mural R.J."/>
            <person name="Li P.W."/>
            <person name="Adams M.D."/>
            <person name="Amanatides P.G."/>
            <person name="Baden-Tillson H."/>
            <person name="Barnstead M."/>
            <person name="Chin S.H."/>
            <person name="Dew I."/>
            <person name="Evans C.A."/>
            <person name="Ferriera S."/>
            <person name="Flanigan M."/>
            <person name="Fosler C."/>
            <person name="Glodek A."/>
            <person name="Gu Z."/>
            <person name="Holt R.A."/>
            <person name="Jennings D."/>
            <person name="Kraft C.L."/>
            <person name="Lu F."/>
            <person name="Nguyen T."/>
            <person name="Nusskern D.R."/>
            <person name="Pfannkoch C.M."/>
            <person name="Sitter C."/>
            <person name="Sutton G.G."/>
            <person name="Venter J.C."/>
            <person name="Wang Z."/>
            <person name="Woodage T."/>
            <person name="Zheng X.H."/>
            <person name="Zhong F."/>
        </authorList>
    </citation>
    <scope>NUCLEOTIDE SEQUENCE [LARGE SCALE GENOMIC DNA]</scope>
    <source>
        <strain>BN</strain>
        <strain evidence="3">Sprague-Dawley</strain>
    </source>
</reference>
<evidence type="ECO:0000256" key="1">
    <source>
        <dbReference type="SAM" id="MobiDB-lite"/>
    </source>
</evidence>
<protein>
    <submittedName>
        <fullName evidence="2">RCG41534</fullName>
    </submittedName>
</protein>
<sequence length="36" mass="3903">MQIYKKGNTVDIKGMGTVQKEPEGSTMSASMPWASL</sequence>
<dbReference type="Proteomes" id="UP000234681">
    <property type="component" value="Chromosome 2"/>
</dbReference>
<evidence type="ECO:0000313" key="3">
    <source>
        <dbReference type="Proteomes" id="UP000234681"/>
    </source>
</evidence>
<evidence type="ECO:0000313" key="2">
    <source>
        <dbReference type="EMBL" id="EDM01320.1"/>
    </source>
</evidence>
<dbReference type="EMBL" id="CH473961">
    <property type="protein sequence ID" value="EDM01320.1"/>
    <property type="molecule type" value="Genomic_DNA"/>
</dbReference>
<name>A6II22_RAT</name>
<feature type="region of interest" description="Disordered" evidence="1">
    <location>
        <begin position="14"/>
        <end position="36"/>
    </location>
</feature>